<dbReference type="InterPro" id="IPR016181">
    <property type="entry name" value="Acyl_CoA_acyltransferase"/>
</dbReference>
<dbReference type="InterPro" id="IPR050832">
    <property type="entry name" value="Bact_Acetyltransf"/>
</dbReference>
<feature type="domain" description="N-acetyltransferase" evidence="3">
    <location>
        <begin position="1"/>
        <end position="141"/>
    </location>
</feature>
<keyword evidence="2" id="KW-0012">Acyltransferase</keyword>
<accession>A0ABS4NQK7</accession>
<protein>
    <submittedName>
        <fullName evidence="4">N-acetylglutamate synthase-like GNAT family acetyltransferase</fullName>
    </submittedName>
</protein>
<evidence type="ECO:0000256" key="1">
    <source>
        <dbReference type="ARBA" id="ARBA00022679"/>
    </source>
</evidence>
<comment type="caution">
    <text evidence="4">The sequence shown here is derived from an EMBL/GenBank/DDBJ whole genome shotgun (WGS) entry which is preliminary data.</text>
</comment>
<dbReference type="Pfam" id="PF00583">
    <property type="entry name" value="Acetyltransf_1"/>
    <property type="match status" value="1"/>
</dbReference>
<dbReference type="SUPFAM" id="SSF55729">
    <property type="entry name" value="Acyl-CoA N-acyltransferases (Nat)"/>
    <property type="match status" value="1"/>
</dbReference>
<keyword evidence="5" id="KW-1185">Reference proteome</keyword>
<organism evidence="4 5">
    <name type="scientific">Paenibacillus silagei</name>
    <dbReference type="NCBI Taxonomy" id="1670801"/>
    <lineage>
        <taxon>Bacteria</taxon>
        <taxon>Bacillati</taxon>
        <taxon>Bacillota</taxon>
        <taxon>Bacilli</taxon>
        <taxon>Bacillales</taxon>
        <taxon>Paenibacillaceae</taxon>
        <taxon>Paenibacillus</taxon>
    </lineage>
</organism>
<dbReference type="EMBL" id="JAGGLV010000005">
    <property type="protein sequence ID" value="MBP2111699.1"/>
    <property type="molecule type" value="Genomic_DNA"/>
</dbReference>
<keyword evidence="1" id="KW-0808">Transferase</keyword>
<dbReference type="PROSITE" id="PS51186">
    <property type="entry name" value="GNAT"/>
    <property type="match status" value="1"/>
</dbReference>
<dbReference type="Gene3D" id="3.40.630.30">
    <property type="match status" value="1"/>
</dbReference>
<dbReference type="CDD" id="cd04301">
    <property type="entry name" value="NAT_SF"/>
    <property type="match status" value="1"/>
</dbReference>
<evidence type="ECO:0000313" key="5">
    <source>
        <dbReference type="Proteomes" id="UP000773462"/>
    </source>
</evidence>
<dbReference type="InterPro" id="IPR000182">
    <property type="entry name" value="GNAT_dom"/>
</dbReference>
<evidence type="ECO:0000313" key="4">
    <source>
        <dbReference type="EMBL" id="MBP2111699.1"/>
    </source>
</evidence>
<sequence>MIRAANVEDREGISRLLTQLGYPDTELYMKENIERLLADPNEELMVYEAEGCVIACLSLHYIPQLGMRGDIASISYLVVDSSARSKGIGQELVESASASATRRGCASIQVHCHARRIAAHTFYERQGFREAPKYFSKRLDQ</sequence>
<name>A0ABS4NQK7_9BACL</name>
<evidence type="ECO:0000259" key="3">
    <source>
        <dbReference type="PROSITE" id="PS51186"/>
    </source>
</evidence>
<dbReference type="PANTHER" id="PTHR43877">
    <property type="entry name" value="AMINOALKYLPHOSPHONATE N-ACETYLTRANSFERASE-RELATED-RELATED"/>
    <property type="match status" value="1"/>
</dbReference>
<gene>
    <name evidence="4" type="ORF">J2Z70_001840</name>
</gene>
<dbReference type="Proteomes" id="UP000773462">
    <property type="component" value="Unassembled WGS sequence"/>
</dbReference>
<proteinExistence type="predicted"/>
<reference evidence="4 5" key="1">
    <citation type="submission" date="2021-03" db="EMBL/GenBank/DDBJ databases">
        <title>Genomic Encyclopedia of Type Strains, Phase IV (KMG-IV): sequencing the most valuable type-strain genomes for metagenomic binning, comparative biology and taxonomic classification.</title>
        <authorList>
            <person name="Goeker M."/>
        </authorList>
    </citation>
    <scope>NUCLEOTIDE SEQUENCE [LARGE SCALE GENOMIC DNA]</scope>
    <source>
        <strain evidence="4 5">DSM 101953</strain>
    </source>
</reference>
<evidence type="ECO:0000256" key="2">
    <source>
        <dbReference type="ARBA" id="ARBA00023315"/>
    </source>
</evidence>
<dbReference type="RefSeq" id="WP_209871831.1">
    <property type="nucleotide sequence ID" value="NZ_JAGGLV010000005.1"/>
</dbReference>